<evidence type="ECO:0000313" key="1">
    <source>
        <dbReference type="EMBL" id="MDD1126248.1"/>
    </source>
</evidence>
<dbReference type="CDD" id="cd02440">
    <property type="entry name" value="AdoMet_MTases"/>
    <property type="match status" value="1"/>
</dbReference>
<keyword evidence="1" id="KW-0808">Transferase</keyword>
<organism evidence="1 2">
    <name type="scientific">Pseudomonas aphyarum</name>
    <dbReference type="NCBI Taxonomy" id="2942629"/>
    <lineage>
        <taxon>Bacteria</taxon>
        <taxon>Pseudomonadati</taxon>
        <taxon>Pseudomonadota</taxon>
        <taxon>Gammaproteobacteria</taxon>
        <taxon>Pseudomonadales</taxon>
        <taxon>Pseudomonadaceae</taxon>
        <taxon>Pseudomonas</taxon>
    </lineage>
</organism>
<protein>
    <submittedName>
        <fullName evidence="1">Class I SAM-dependent methyltransferase</fullName>
    </submittedName>
</protein>
<dbReference type="GO" id="GO:0032259">
    <property type="term" value="P:methylation"/>
    <property type="evidence" value="ECO:0007669"/>
    <property type="project" value="UniProtKB-KW"/>
</dbReference>
<comment type="caution">
    <text evidence="1">The sequence shown here is derived from an EMBL/GenBank/DDBJ whole genome shotgun (WGS) entry which is preliminary data.</text>
</comment>
<dbReference type="GO" id="GO:0008168">
    <property type="term" value="F:methyltransferase activity"/>
    <property type="evidence" value="ECO:0007669"/>
    <property type="project" value="UniProtKB-KW"/>
</dbReference>
<proteinExistence type="predicted"/>
<gene>
    <name evidence="1" type="ORF">M5G18_16760</name>
</gene>
<dbReference type="Gene3D" id="3.40.50.150">
    <property type="entry name" value="Vaccinia Virus protein VP39"/>
    <property type="match status" value="1"/>
</dbReference>
<evidence type="ECO:0000313" key="2">
    <source>
        <dbReference type="Proteomes" id="UP001150531"/>
    </source>
</evidence>
<keyword evidence="1" id="KW-0489">Methyltransferase</keyword>
<name>A0ABT5PR13_9PSED</name>
<dbReference type="InterPro" id="IPR029063">
    <property type="entry name" value="SAM-dependent_MTases_sf"/>
</dbReference>
<sequence>MIRALIRRLLPAAPPAPTPAPAPVAPATATASPRDIGLLDAVLDGWFRGDTGELLKGFAIGADDTLLDVGCGEGVATLFAVRQGASVIFTDSELDKVRDLARQVRAQSQKDNLGLVSNSLPLPLADGCASKVVCMEVLEHIDEPEPFMAELVRMGRPGAQYLLSVPAPVGEHLQKGIAPDSYYRSPNHVQIFTAERFAELVEGAGLVIEHRQANGFFWVMGMIFFWASERAAGRDLEGAVRDRIQAPYPPLMESWARTWQDLLALPDGPAIKQVLDRMMPKSQVIIARKPLQTASSTAEPHSGATSC</sequence>
<dbReference type="Pfam" id="PF13489">
    <property type="entry name" value="Methyltransf_23"/>
    <property type="match status" value="1"/>
</dbReference>
<reference evidence="1" key="1">
    <citation type="submission" date="2022-05" db="EMBL/GenBank/DDBJ databases">
        <title>Novel Pseudomonas spp. Isolated from a Rainbow Trout Aquaculture Facility.</title>
        <authorList>
            <person name="Testerman T."/>
            <person name="Graf J."/>
        </authorList>
    </citation>
    <scope>NUCLEOTIDE SEQUENCE</scope>
    <source>
        <strain evidence="1">ID386</strain>
    </source>
</reference>
<dbReference type="Proteomes" id="UP001150531">
    <property type="component" value="Unassembled WGS sequence"/>
</dbReference>
<dbReference type="RefSeq" id="WP_273898141.1">
    <property type="nucleotide sequence ID" value="NZ_JAMDGS010000011.1"/>
</dbReference>
<dbReference type="EMBL" id="JAMDGS010000011">
    <property type="protein sequence ID" value="MDD1126248.1"/>
    <property type="molecule type" value="Genomic_DNA"/>
</dbReference>
<dbReference type="SUPFAM" id="SSF53335">
    <property type="entry name" value="S-adenosyl-L-methionine-dependent methyltransferases"/>
    <property type="match status" value="1"/>
</dbReference>
<keyword evidence="2" id="KW-1185">Reference proteome</keyword>
<accession>A0ABT5PR13</accession>